<dbReference type="RefSeq" id="WP_194698052.1">
    <property type="nucleotide sequence ID" value="NZ_JADKPO010000034.1"/>
</dbReference>
<evidence type="ECO:0000313" key="3">
    <source>
        <dbReference type="Proteomes" id="UP000660668"/>
    </source>
</evidence>
<keyword evidence="1" id="KW-0732">Signal</keyword>
<keyword evidence="3" id="KW-1185">Reference proteome</keyword>
<organism evidence="2 3">
    <name type="scientific">Nocardioides agariphilus</name>
    <dbReference type="NCBI Taxonomy" id="433664"/>
    <lineage>
        <taxon>Bacteria</taxon>
        <taxon>Bacillati</taxon>
        <taxon>Actinomycetota</taxon>
        <taxon>Actinomycetes</taxon>
        <taxon>Propionibacteriales</taxon>
        <taxon>Nocardioidaceae</taxon>
        <taxon>Nocardioides</taxon>
    </lineage>
</organism>
<name>A0A930YP63_9ACTN</name>
<sequence length="188" mass="19857">MRHHLTAIPVLTAVLVLAACGADDSSVSGAAAAPTEAASDVGSSPTAPAVTELEGTWTTDLTRKAVRAYIRGQGWGEQAEEFLLAPDMAGPEQTQFRVDFVGDRFRMAQVATDEQWQSGTFRIEDGRIYLDDEAPVGELTFAVHLDGDVLTYDSPGDTGGGGQFIPGVPGWAPGAVMWASTTWSRAEG</sequence>
<dbReference type="PROSITE" id="PS51257">
    <property type="entry name" value="PROKAR_LIPOPROTEIN"/>
    <property type="match status" value="1"/>
</dbReference>
<evidence type="ECO:0000256" key="1">
    <source>
        <dbReference type="SAM" id="SignalP"/>
    </source>
</evidence>
<gene>
    <name evidence="2" type="ORF">ISU10_19200</name>
</gene>
<reference evidence="2" key="1">
    <citation type="submission" date="2020-11" db="EMBL/GenBank/DDBJ databases">
        <title>Nocardioides cynanchi sp. nov., isolated from soil of rhizosphere of Cynanchum wilfordii.</title>
        <authorList>
            <person name="Lee J.-S."/>
            <person name="Suh M.K."/>
            <person name="Kim J.-S."/>
        </authorList>
    </citation>
    <scope>NUCLEOTIDE SEQUENCE</scope>
    <source>
        <strain evidence="2">KCTC 19276</strain>
    </source>
</reference>
<evidence type="ECO:0008006" key="4">
    <source>
        <dbReference type="Google" id="ProtNLM"/>
    </source>
</evidence>
<feature type="chain" id="PRO_5039059985" description="Htaa protein" evidence="1">
    <location>
        <begin position="19"/>
        <end position="188"/>
    </location>
</feature>
<feature type="signal peptide" evidence="1">
    <location>
        <begin position="1"/>
        <end position="18"/>
    </location>
</feature>
<comment type="caution">
    <text evidence="2">The sequence shown here is derived from an EMBL/GenBank/DDBJ whole genome shotgun (WGS) entry which is preliminary data.</text>
</comment>
<evidence type="ECO:0000313" key="2">
    <source>
        <dbReference type="EMBL" id="MBF4769904.1"/>
    </source>
</evidence>
<accession>A0A930YP63</accession>
<dbReference type="EMBL" id="JADKPO010000034">
    <property type="protein sequence ID" value="MBF4769904.1"/>
    <property type="molecule type" value="Genomic_DNA"/>
</dbReference>
<dbReference type="Proteomes" id="UP000660668">
    <property type="component" value="Unassembled WGS sequence"/>
</dbReference>
<protein>
    <recommendedName>
        <fullName evidence="4">Htaa protein</fullName>
    </recommendedName>
</protein>
<dbReference type="AlphaFoldDB" id="A0A930YP63"/>
<proteinExistence type="predicted"/>